<dbReference type="AlphaFoldDB" id="A0A438HWF9"/>
<sequence>MDASLESKSLPSVGNSRNPTFKSPPKGSQRDKLVHLHGRRSLAFPSVGPGSTPKCSTVACPLELFMLDFSSLLSLLAFMICLWQRIIKLQSLEAIEGISLYLSTLKEIQFTTEAFKDIKRLRHLQVYRNGLSSYDANTVHLPEEFEFPSYELRYLHWDKWSLESLPLHFNGEGT</sequence>
<evidence type="ECO:0000256" key="1">
    <source>
        <dbReference type="SAM" id="MobiDB-lite"/>
    </source>
</evidence>
<dbReference type="EMBL" id="QGNW01000170">
    <property type="protein sequence ID" value="RVW88803.1"/>
    <property type="molecule type" value="Genomic_DNA"/>
</dbReference>
<evidence type="ECO:0000313" key="2">
    <source>
        <dbReference type="EMBL" id="RVW88803.1"/>
    </source>
</evidence>
<reference evidence="2 3" key="1">
    <citation type="journal article" date="2018" name="PLoS Genet.">
        <title>Population sequencing reveals clonal diversity and ancestral inbreeding in the grapevine cultivar Chardonnay.</title>
        <authorList>
            <person name="Roach M.J."/>
            <person name="Johnson D.L."/>
            <person name="Bohlmann J."/>
            <person name="van Vuuren H.J."/>
            <person name="Jones S.J."/>
            <person name="Pretorius I.S."/>
            <person name="Schmidt S.A."/>
            <person name="Borneman A.R."/>
        </authorList>
    </citation>
    <scope>NUCLEOTIDE SEQUENCE [LARGE SCALE GENOMIC DNA]</scope>
    <source>
        <strain evidence="3">cv. Chardonnay</strain>
        <tissue evidence="2">Leaf</tissue>
    </source>
</reference>
<gene>
    <name evidence="2" type="ORF">CK203_034750</name>
</gene>
<organism evidence="2 3">
    <name type="scientific">Vitis vinifera</name>
    <name type="common">Grape</name>
    <dbReference type="NCBI Taxonomy" id="29760"/>
    <lineage>
        <taxon>Eukaryota</taxon>
        <taxon>Viridiplantae</taxon>
        <taxon>Streptophyta</taxon>
        <taxon>Embryophyta</taxon>
        <taxon>Tracheophyta</taxon>
        <taxon>Spermatophyta</taxon>
        <taxon>Magnoliopsida</taxon>
        <taxon>eudicotyledons</taxon>
        <taxon>Gunneridae</taxon>
        <taxon>Pentapetalae</taxon>
        <taxon>rosids</taxon>
        <taxon>Vitales</taxon>
        <taxon>Vitaceae</taxon>
        <taxon>Viteae</taxon>
        <taxon>Vitis</taxon>
    </lineage>
</organism>
<dbReference type="Proteomes" id="UP000288805">
    <property type="component" value="Unassembled WGS sequence"/>
</dbReference>
<protein>
    <submittedName>
        <fullName evidence="2">Uncharacterized protein</fullName>
    </submittedName>
</protein>
<accession>A0A438HWF9</accession>
<evidence type="ECO:0000313" key="3">
    <source>
        <dbReference type="Proteomes" id="UP000288805"/>
    </source>
</evidence>
<feature type="region of interest" description="Disordered" evidence="1">
    <location>
        <begin position="1"/>
        <end position="31"/>
    </location>
</feature>
<comment type="caution">
    <text evidence="2">The sequence shown here is derived from an EMBL/GenBank/DDBJ whole genome shotgun (WGS) entry which is preliminary data.</text>
</comment>
<name>A0A438HWF9_VITVI</name>
<proteinExistence type="predicted"/>
<feature type="compositionally biased region" description="Polar residues" evidence="1">
    <location>
        <begin position="1"/>
        <end position="21"/>
    </location>
</feature>